<evidence type="ECO:0000313" key="1">
    <source>
        <dbReference type="EMBL" id="KAK3768219.1"/>
    </source>
</evidence>
<gene>
    <name evidence="1" type="ORF">RRG08_031751</name>
</gene>
<accession>A0AAE0ZF12</accession>
<protein>
    <submittedName>
        <fullName evidence="1">Uncharacterized protein</fullName>
    </submittedName>
</protein>
<dbReference type="AlphaFoldDB" id="A0AAE0ZF12"/>
<keyword evidence="2" id="KW-1185">Reference proteome</keyword>
<dbReference type="Proteomes" id="UP001283361">
    <property type="component" value="Unassembled WGS sequence"/>
</dbReference>
<dbReference type="EMBL" id="JAWDGP010004065">
    <property type="protein sequence ID" value="KAK3768219.1"/>
    <property type="molecule type" value="Genomic_DNA"/>
</dbReference>
<organism evidence="1 2">
    <name type="scientific">Elysia crispata</name>
    <name type="common">lettuce slug</name>
    <dbReference type="NCBI Taxonomy" id="231223"/>
    <lineage>
        <taxon>Eukaryota</taxon>
        <taxon>Metazoa</taxon>
        <taxon>Spiralia</taxon>
        <taxon>Lophotrochozoa</taxon>
        <taxon>Mollusca</taxon>
        <taxon>Gastropoda</taxon>
        <taxon>Heterobranchia</taxon>
        <taxon>Euthyneura</taxon>
        <taxon>Panpulmonata</taxon>
        <taxon>Sacoglossa</taxon>
        <taxon>Placobranchoidea</taxon>
        <taxon>Plakobranchidae</taxon>
        <taxon>Elysia</taxon>
    </lineage>
</organism>
<proteinExistence type="predicted"/>
<reference evidence="1" key="1">
    <citation type="journal article" date="2023" name="G3 (Bethesda)">
        <title>A reference genome for the long-term kleptoplast-retaining sea slug Elysia crispata morphotype clarki.</title>
        <authorList>
            <person name="Eastman K.E."/>
            <person name="Pendleton A.L."/>
            <person name="Shaikh M.A."/>
            <person name="Suttiyut T."/>
            <person name="Ogas R."/>
            <person name="Tomko P."/>
            <person name="Gavelis G."/>
            <person name="Widhalm J.R."/>
            <person name="Wisecaver J.H."/>
        </authorList>
    </citation>
    <scope>NUCLEOTIDE SEQUENCE</scope>
    <source>
        <strain evidence="1">ECLA1</strain>
    </source>
</reference>
<sequence>MPRARDVTVESINSETIPTLSLNWHRANEENEQICSEGNEKLNGLQNYETLDAIILDKLDCTTGCAQMTQNTAEMVILLAKAHRQSLDFLLQMIIVSSHSLSDLVQLKIKNTGFATLFGRRDTFVLISPCVYRDRKFGLPGSVLRGNRGKNLQTLHCAVLLKDKHCRGIESKQ</sequence>
<comment type="caution">
    <text evidence="1">The sequence shown here is derived from an EMBL/GenBank/DDBJ whole genome shotgun (WGS) entry which is preliminary data.</text>
</comment>
<name>A0AAE0ZF12_9GAST</name>
<evidence type="ECO:0000313" key="2">
    <source>
        <dbReference type="Proteomes" id="UP001283361"/>
    </source>
</evidence>